<dbReference type="EMBL" id="BAAAJE010000006">
    <property type="protein sequence ID" value="GAA1139765.1"/>
    <property type="molecule type" value="Genomic_DNA"/>
</dbReference>
<protein>
    <submittedName>
        <fullName evidence="1">Uncharacterized protein</fullName>
    </submittedName>
</protein>
<reference evidence="2" key="1">
    <citation type="journal article" date="2019" name="Int. J. Syst. Evol. Microbiol.">
        <title>The Global Catalogue of Microorganisms (GCM) 10K type strain sequencing project: providing services to taxonomists for standard genome sequencing and annotation.</title>
        <authorList>
            <consortium name="The Broad Institute Genomics Platform"/>
            <consortium name="The Broad Institute Genome Sequencing Center for Infectious Disease"/>
            <person name="Wu L."/>
            <person name="Ma J."/>
        </authorList>
    </citation>
    <scope>NUCLEOTIDE SEQUENCE [LARGE SCALE GENOMIC DNA]</scope>
    <source>
        <strain evidence="2">JCM 11813</strain>
    </source>
</reference>
<evidence type="ECO:0000313" key="2">
    <source>
        <dbReference type="Proteomes" id="UP001499979"/>
    </source>
</evidence>
<keyword evidence="2" id="KW-1185">Reference proteome</keyword>
<accession>A0ABP4EZD1</accession>
<sequence length="468" mass="52230">MGSSVVDDAETRAPMVDAGKHHRQIRLIANRLLSKRFESANDLWKLQVDLLKIQRDIQGAISEAKAESARNIDRKRLEELRDARWHARHFGDALAWLVLGQDRQLISSLSENSRVPISEDGDGSVGMLAMAEALSRQGWGFPILHDITDTLRIGDITFARPRQTPSHVTAEIKTQVIDTVPADPTGRKKKTYQSQVLTMVGIDPQTGEAIAELQVPPPPPPSPPRSRLERQAVRMREAVIKGSAGHGIITDTQEPILNMHVETAATDHWPVVRRLIREAHRTNFASQCVDKAFLYIVVYEEGGWSKETFADSRFLQDVKETEFLQNQNKDETSVVVHTIPRAKGTEAEIALPYFLFPISRRAVFEILNHELALVVLVNQGHICDALRASGMEIEVRPQVDGPGEIVIIDRFESPTGVPLVGEVHTMWHTIRDAVREFRSVPYLLDIVAGMVEGMREHASQIVPGNGSS</sequence>
<proteinExistence type="predicted"/>
<gene>
    <name evidence="1" type="ORF">GCM10009606_19250</name>
</gene>
<comment type="caution">
    <text evidence="1">The sequence shown here is derived from an EMBL/GenBank/DDBJ whole genome shotgun (WGS) entry which is preliminary data.</text>
</comment>
<name>A0ABP4EZD1_9ACTN</name>
<evidence type="ECO:0000313" key="1">
    <source>
        <dbReference type="EMBL" id="GAA1139765.1"/>
    </source>
</evidence>
<organism evidence="1 2">
    <name type="scientific">Nocardioides aquiterrae</name>
    <dbReference type="NCBI Taxonomy" id="203799"/>
    <lineage>
        <taxon>Bacteria</taxon>
        <taxon>Bacillati</taxon>
        <taxon>Actinomycetota</taxon>
        <taxon>Actinomycetes</taxon>
        <taxon>Propionibacteriales</taxon>
        <taxon>Nocardioidaceae</taxon>
        <taxon>Nocardioides</taxon>
    </lineage>
</organism>
<dbReference type="Proteomes" id="UP001499979">
    <property type="component" value="Unassembled WGS sequence"/>
</dbReference>